<dbReference type="InterPro" id="IPR051544">
    <property type="entry name" value="TPS_OM_transporter"/>
</dbReference>
<dbReference type="GO" id="GO:0009279">
    <property type="term" value="C:cell outer membrane"/>
    <property type="evidence" value="ECO:0007669"/>
    <property type="project" value="UniProtKB-SubCell"/>
</dbReference>
<dbReference type="Pfam" id="PF03865">
    <property type="entry name" value="ShlB"/>
    <property type="match status" value="1"/>
</dbReference>
<keyword evidence="5" id="KW-0812">Transmembrane</keyword>
<evidence type="ECO:0000313" key="13">
    <source>
        <dbReference type="Proteomes" id="UP000050396"/>
    </source>
</evidence>
<dbReference type="RefSeq" id="WP_011167694.1">
    <property type="nucleotide sequence ID" value="NZ_JAANPZ010000004.1"/>
</dbReference>
<name>A0A0N8SCH8_PSESH</name>
<dbReference type="PANTHER" id="PTHR34597:SF1">
    <property type="entry name" value="HEME_HEMOPEXIN TRANSPORTER PROTEIN HUXB"/>
    <property type="match status" value="1"/>
</dbReference>
<evidence type="ECO:0000256" key="4">
    <source>
        <dbReference type="ARBA" id="ARBA00022452"/>
    </source>
</evidence>
<evidence type="ECO:0000256" key="9">
    <source>
        <dbReference type="SAM" id="MobiDB-lite"/>
    </source>
</evidence>
<evidence type="ECO:0000259" key="11">
    <source>
        <dbReference type="PROSITE" id="PS51779"/>
    </source>
</evidence>
<feature type="domain" description="POTRA" evidence="11">
    <location>
        <begin position="71"/>
        <end position="145"/>
    </location>
</feature>
<accession>A0A0N8SCH8</accession>
<dbReference type="Gene3D" id="2.40.160.50">
    <property type="entry name" value="membrane protein fhac: a member of the omp85/tpsb transporter family"/>
    <property type="match status" value="1"/>
</dbReference>
<dbReference type="PANTHER" id="PTHR34597">
    <property type="entry name" value="SLR1661 PROTEIN"/>
    <property type="match status" value="1"/>
</dbReference>
<dbReference type="EMBL" id="LJQZ01000224">
    <property type="protein sequence ID" value="KPY12832.1"/>
    <property type="molecule type" value="Genomic_DNA"/>
</dbReference>
<dbReference type="Proteomes" id="UP000050396">
    <property type="component" value="Unassembled WGS sequence"/>
</dbReference>
<evidence type="ECO:0000256" key="3">
    <source>
        <dbReference type="ARBA" id="ARBA00022448"/>
    </source>
</evidence>
<dbReference type="InterPro" id="IPR034746">
    <property type="entry name" value="POTRA"/>
</dbReference>
<comment type="similarity">
    <text evidence="2">Belongs to the TPS (TC 1.B.20) family.</text>
</comment>
<keyword evidence="8" id="KW-0998">Cell outer membrane</keyword>
<dbReference type="AlphaFoldDB" id="A0A0N8SCH8"/>
<dbReference type="GO" id="GO:0098046">
    <property type="term" value="C:type V protein secretion system complex"/>
    <property type="evidence" value="ECO:0007669"/>
    <property type="project" value="TreeGrafter"/>
</dbReference>
<proteinExistence type="inferred from homology"/>
<evidence type="ECO:0000256" key="5">
    <source>
        <dbReference type="ARBA" id="ARBA00022692"/>
    </source>
</evidence>
<evidence type="ECO:0000256" key="8">
    <source>
        <dbReference type="ARBA" id="ARBA00023237"/>
    </source>
</evidence>
<keyword evidence="3" id="KW-0813">Transport</keyword>
<dbReference type="GO" id="GO:0008320">
    <property type="term" value="F:protein transmembrane transporter activity"/>
    <property type="evidence" value="ECO:0007669"/>
    <property type="project" value="TreeGrafter"/>
</dbReference>
<evidence type="ECO:0000256" key="7">
    <source>
        <dbReference type="ARBA" id="ARBA00023136"/>
    </source>
</evidence>
<dbReference type="GO" id="GO:0046819">
    <property type="term" value="P:protein secretion by the type V secretion system"/>
    <property type="evidence" value="ECO:0007669"/>
    <property type="project" value="TreeGrafter"/>
</dbReference>
<dbReference type="Pfam" id="PF08479">
    <property type="entry name" value="POTRA_2"/>
    <property type="match status" value="1"/>
</dbReference>
<dbReference type="PROSITE" id="PS51779">
    <property type="entry name" value="POTRA"/>
    <property type="match status" value="1"/>
</dbReference>
<keyword evidence="4" id="KW-1134">Transmembrane beta strand</keyword>
<dbReference type="Gene3D" id="3.10.20.310">
    <property type="entry name" value="membrane protein fhac"/>
    <property type="match status" value="1"/>
</dbReference>
<feature type="chain" id="PRO_5044367408" evidence="10">
    <location>
        <begin position="30"/>
        <end position="575"/>
    </location>
</feature>
<dbReference type="InterPro" id="IPR005565">
    <property type="entry name" value="Hemolysn_activator_HlyB_C"/>
</dbReference>
<evidence type="ECO:0000313" key="12">
    <source>
        <dbReference type="EMBL" id="KPY12832.1"/>
    </source>
</evidence>
<dbReference type="InterPro" id="IPR013686">
    <property type="entry name" value="Polypept-transport_assoc_ShlB"/>
</dbReference>
<comment type="subcellular location">
    <subcellularLocation>
        <location evidence="1">Cell outer membrane</location>
    </subcellularLocation>
</comment>
<evidence type="ECO:0000256" key="10">
    <source>
        <dbReference type="SAM" id="SignalP"/>
    </source>
</evidence>
<keyword evidence="10" id="KW-0732">Signal</keyword>
<reference evidence="12 13" key="1">
    <citation type="submission" date="2015-09" db="EMBL/GenBank/DDBJ databases">
        <title>Genome announcement of multiple Pseudomonas syringae strains.</title>
        <authorList>
            <person name="Thakur S."/>
            <person name="Wang P.W."/>
            <person name="Gong Y."/>
            <person name="Weir B.S."/>
            <person name="Guttman D.S."/>
        </authorList>
    </citation>
    <scope>NUCLEOTIDE SEQUENCE [LARGE SCALE GENOMIC DNA]</scope>
    <source>
        <strain evidence="12 13">ICMP2740</strain>
    </source>
</reference>
<keyword evidence="7" id="KW-0472">Membrane</keyword>
<feature type="signal peptide" evidence="10">
    <location>
        <begin position="1"/>
        <end position="29"/>
    </location>
</feature>
<sequence length="575" mass="61385">MRTACSCGERPIVRLAIGAAFFCASAAQAQVAPDAGQLQRQIDQNLQRPVVAPSPAAPAPISGADHRGPKVVIRRVDIVGAKLIPVTELAAQLDPYFNRPLTLSEVQTAAQQLVGYYRERGWFVRVQLPTQDVSDGTLRINIVEGRFGRLQVAPGTSRVRRDFVSTLAGRDLNADEPYSLSQLERGLLLANDLPGVRAEGTLRPGQAPGTSDLALQISDTPLFAGLVGANNFGNRFTGRGQGFGTVRLDNPSGFGDQLQISGILSERLDYESVSYSAPVGYDGLRASVGYGQLHYQLGKEFADLDARGQSRTLYAGLSYPLLRSTERNITVGLDVSHARLEDEAFDVTLRRRDIQLATLELRGDARDGWGGGGGGVTAARLSLEGGRAALRIAADRDQDAQSAGVEGGFAALGVELRRDQVLAPALYLRGRFASQLAFNNLASSQQFSLGGPYGVRGYPVNEGSGDSGALMQLELHSLLPMLGIANLDGYAFFDAGVTRQHQTPWRGWDTAGSGRNTYPLYASGVGLAWTHTRGFAINGIFAVPLGNNPGGTRSDQDQDGGSTGPRVWLTASQSF</sequence>
<organism evidence="12 13">
    <name type="scientific">Pseudomonas savastanoi pv. phaseolicola</name>
    <name type="common">Pseudomonas syringae pv. phaseolicola</name>
    <dbReference type="NCBI Taxonomy" id="319"/>
    <lineage>
        <taxon>Bacteria</taxon>
        <taxon>Pseudomonadati</taxon>
        <taxon>Pseudomonadota</taxon>
        <taxon>Gammaproteobacteria</taxon>
        <taxon>Pseudomonadales</taxon>
        <taxon>Pseudomonadaceae</taxon>
        <taxon>Pseudomonas</taxon>
    </lineage>
</organism>
<evidence type="ECO:0000256" key="2">
    <source>
        <dbReference type="ARBA" id="ARBA00009055"/>
    </source>
</evidence>
<keyword evidence="6" id="KW-0653">Protein transport</keyword>
<gene>
    <name evidence="12" type="ORF">ALO55_00397</name>
</gene>
<comment type="caution">
    <text evidence="12">The sequence shown here is derived from an EMBL/GenBank/DDBJ whole genome shotgun (WGS) entry which is preliminary data.</text>
</comment>
<evidence type="ECO:0000256" key="1">
    <source>
        <dbReference type="ARBA" id="ARBA00004442"/>
    </source>
</evidence>
<protein>
    <submittedName>
        <fullName evidence="12">Outer membrane protein, OMP85 family</fullName>
    </submittedName>
</protein>
<evidence type="ECO:0000256" key="6">
    <source>
        <dbReference type="ARBA" id="ARBA00022927"/>
    </source>
</evidence>
<feature type="region of interest" description="Disordered" evidence="9">
    <location>
        <begin position="548"/>
        <end position="575"/>
    </location>
</feature>